<accession>A0A6N8JLG1</accession>
<dbReference type="SUPFAM" id="SSF49785">
    <property type="entry name" value="Galactose-binding domain-like"/>
    <property type="match status" value="1"/>
</dbReference>
<dbReference type="OrthoDB" id="792783at2"/>
<evidence type="ECO:0000313" key="3">
    <source>
        <dbReference type="Proteomes" id="UP000468388"/>
    </source>
</evidence>
<dbReference type="Proteomes" id="UP000468388">
    <property type="component" value="Unassembled WGS sequence"/>
</dbReference>
<name>A0A6N8JLG1_9BACT</name>
<sequence>MKIYKSTKFSAVILLTLMVAIFMGCSKKKERVYELLPPDPEMEKDLTELVVNLTVSIENDGGPTAGEGSPKLIDGDLDSKFLIQSFAPSFYIQEEYDSAYRIDAYTLTSANDADGRDPKDWTIQGSNDASTWTILDTQTGQLFDARKKTVRYEFTNAVKYKYYRFAITALKGGTSGLFQLAEWRMIRRPQQ</sequence>
<evidence type="ECO:0000313" key="2">
    <source>
        <dbReference type="EMBL" id="MVT45012.1"/>
    </source>
</evidence>
<comment type="caution">
    <text evidence="2">The sequence shown here is derived from an EMBL/GenBank/DDBJ whole genome shotgun (WGS) entry which is preliminary data.</text>
</comment>
<dbReference type="EMBL" id="WRXO01000015">
    <property type="protein sequence ID" value="MVT45012.1"/>
    <property type="molecule type" value="Genomic_DNA"/>
</dbReference>
<protein>
    <submittedName>
        <fullName evidence="2">ATP/GTP-binding protein</fullName>
    </submittedName>
</protein>
<dbReference type="AlphaFoldDB" id="A0A6N8JLG1"/>
<dbReference type="InterPro" id="IPR000421">
    <property type="entry name" value="FA58C"/>
</dbReference>
<keyword evidence="3" id="KW-1185">Reference proteome</keyword>
<dbReference type="Pfam" id="PF00754">
    <property type="entry name" value="F5_F8_type_C"/>
    <property type="match status" value="1"/>
</dbReference>
<organism evidence="2 3">
    <name type="scientific">Chitinophaga oryziterrae</name>
    <dbReference type="NCBI Taxonomy" id="1031224"/>
    <lineage>
        <taxon>Bacteria</taxon>
        <taxon>Pseudomonadati</taxon>
        <taxon>Bacteroidota</taxon>
        <taxon>Chitinophagia</taxon>
        <taxon>Chitinophagales</taxon>
        <taxon>Chitinophagaceae</taxon>
        <taxon>Chitinophaga</taxon>
    </lineage>
</organism>
<feature type="domain" description="F5/8 type C" evidence="1">
    <location>
        <begin position="68"/>
        <end position="169"/>
    </location>
</feature>
<proteinExistence type="predicted"/>
<dbReference type="Gene3D" id="2.60.120.260">
    <property type="entry name" value="Galactose-binding domain-like"/>
    <property type="match status" value="1"/>
</dbReference>
<dbReference type="PROSITE" id="PS51257">
    <property type="entry name" value="PROKAR_LIPOPROTEIN"/>
    <property type="match status" value="1"/>
</dbReference>
<gene>
    <name evidence="2" type="ORF">GO495_30775</name>
</gene>
<dbReference type="InterPro" id="IPR008979">
    <property type="entry name" value="Galactose-bd-like_sf"/>
</dbReference>
<evidence type="ECO:0000259" key="1">
    <source>
        <dbReference type="Pfam" id="PF00754"/>
    </source>
</evidence>
<reference evidence="2 3" key="1">
    <citation type="submission" date="2019-12" db="EMBL/GenBank/DDBJ databases">
        <title>The draft genomic sequence of strain Chitinophaga oryziterrae JCM 16595.</title>
        <authorList>
            <person name="Zhang X."/>
        </authorList>
    </citation>
    <scope>NUCLEOTIDE SEQUENCE [LARGE SCALE GENOMIC DNA]</scope>
    <source>
        <strain evidence="2 3">JCM 16595</strain>
    </source>
</reference>
<dbReference type="RefSeq" id="WP_157303799.1">
    <property type="nucleotide sequence ID" value="NZ_BAAAZB010000018.1"/>
</dbReference>